<accession>A0A419X3Z9</accession>
<name>A0A419X3Z9_9BACT</name>
<protein>
    <submittedName>
        <fullName evidence="1">Uncharacterized protein</fullName>
    </submittedName>
</protein>
<dbReference type="Proteomes" id="UP000284531">
    <property type="component" value="Unassembled WGS sequence"/>
</dbReference>
<evidence type="ECO:0000313" key="1">
    <source>
        <dbReference type="EMBL" id="RKE02340.1"/>
    </source>
</evidence>
<sequence length="168" mass="19756">MILPFMTKFPSGTPTYFVEKILACTGCEDLPDSTLERLAEMIAPEVENGDWMIPEMVEQFRPKIHTIRVDAKNRWKPGNKIHFVINNRTKNYLQFAPVMTCVSVQDIEIIYPTEYVNDLIVIIDGRRLSRNEMYELAWNDGFSYLAQFDQYFMEGFKGKLIHWTNLKY</sequence>
<comment type="caution">
    <text evidence="1">The sequence shown here is derived from an EMBL/GenBank/DDBJ whole genome shotgun (WGS) entry which is preliminary data.</text>
</comment>
<proteinExistence type="predicted"/>
<gene>
    <name evidence="1" type="ORF">BXY64_2428</name>
</gene>
<organism evidence="1 2">
    <name type="scientific">Marinifilum flexuosum</name>
    <dbReference type="NCBI Taxonomy" id="1117708"/>
    <lineage>
        <taxon>Bacteria</taxon>
        <taxon>Pseudomonadati</taxon>
        <taxon>Bacteroidota</taxon>
        <taxon>Bacteroidia</taxon>
        <taxon>Marinilabiliales</taxon>
        <taxon>Marinifilaceae</taxon>
    </lineage>
</organism>
<keyword evidence="2" id="KW-1185">Reference proteome</keyword>
<dbReference type="EMBL" id="RAPQ01000009">
    <property type="protein sequence ID" value="RKE02340.1"/>
    <property type="molecule type" value="Genomic_DNA"/>
</dbReference>
<evidence type="ECO:0000313" key="2">
    <source>
        <dbReference type="Proteomes" id="UP000284531"/>
    </source>
</evidence>
<reference evidence="1 2" key="1">
    <citation type="submission" date="2018-09" db="EMBL/GenBank/DDBJ databases">
        <title>Genomic Encyclopedia of Archaeal and Bacterial Type Strains, Phase II (KMG-II): from individual species to whole genera.</title>
        <authorList>
            <person name="Goeker M."/>
        </authorList>
    </citation>
    <scope>NUCLEOTIDE SEQUENCE [LARGE SCALE GENOMIC DNA]</scope>
    <source>
        <strain evidence="1 2">DSM 21950</strain>
    </source>
</reference>
<dbReference type="AlphaFoldDB" id="A0A419X3Z9"/>